<comment type="similarity">
    <text evidence="3">Belongs to the peptidase M50B family.</text>
</comment>
<protein>
    <submittedName>
        <fullName evidence="14">Zn-dependent protease</fullName>
    </submittedName>
</protein>
<name>A0A3B0CG86_9BACL</name>
<feature type="transmembrane region" description="Helical" evidence="12">
    <location>
        <begin position="163"/>
        <end position="182"/>
    </location>
</feature>
<dbReference type="PANTHER" id="PTHR39188:SF3">
    <property type="entry name" value="STAGE IV SPORULATION PROTEIN FB"/>
    <property type="match status" value="1"/>
</dbReference>
<keyword evidence="9 12" id="KW-1133">Transmembrane helix</keyword>
<dbReference type="GO" id="GO:0016020">
    <property type="term" value="C:membrane"/>
    <property type="evidence" value="ECO:0007669"/>
    <property type="project" value="UniProtKB-SubCell"/>
</dbReference>
<organism evidence="14 15">
    <name type="scientific">Paenibacillus ginsengarvi</name>
    <dbReference type="NCBI Taxonomy" id="400777"/>
    <lineage>
        <taxon>Bacteria</taxon>
        <taxon>Bacillati</taxon>
        <taxon>Bacillota</taxon>
        <taxon>Bacilli</taxon>
        <taxon>Bacillales</taxon>
        <taxon>Paenibacillaceae</taxon>
        <taxon>Paenibacillus</taxon>
    </lineage>
</organism>
<evidence type="ECO:0000256" key="11">
    <source>
        <dbReference type="ARBA" id="ARBA00023136"/>
    </source>
</evidence>
<dbReference type="AlphaFoldDB" id="A0A3B0CG86"/>
<evidence type="ECO:0000256" key="5">
    <source>
        <dbReference type="ARBA" id="ARBA00022692"/>
    </source>
</evidence>
<dbReference type="GO" id="GO:0008237">
    <property type="term" value="F:metallopeptidase activity"/>
    <property type="evidence" value="ECO:0007669"/>
    <property type="project" value="UniProtKB-KW"/>
</dbReference>
<keyword evidence="15" id="KW-1185">Reference proteome</keyword>
<dbReference type="CDD" id="cd06161">
    <property type="entry name" value="S2P-M50_SpoIVFB"/>
    <property type="match status" value="1"/>
</dbReference>
<dbReference type="EMBL" id="RBAH01000011">
    <property type="protein sequence ID" value="RKN83898.1"/>
    <property type="molecule type" value="Genomic_DNA"/>
</dbReference>
<keyword evidence="6" id="KW-0479">Metal-binding</keyword>
<accession>A0A3B0CG86</accession>
<feature type="transmembrane region" description="Helical" evidence="12">
    <location>
        <begin position="6"/>
        <end position="30"/>
    </location>
</feature>
<feature type="domain" description="Peptidase M50" evidence="13">
    <location>
        <begin position="13"/>
        <end position="85"/>
    </location>
</feature>
<keyword evidence="4 14" id="KW-0645">Protease</keyword>
<evidence type="ECO:0000259" key="13">
    <source>
        <dbReference type="Pfam" id="PF02163"/>
    </source>
</evidence>
<evidence type="ECO:0000256" key="1">
    <source>
        <dbReference type="ARBA" id="ARBA00001947"/>
    </source>
</evidence>
<feature type="transmembrane region" description="Helical" evidence="12">
    <location>
        <begin position="136"/>
        <end position="157"/>
    </location>
</feature>
<reference evidence="14 15" key="1">
    <citation type="journal article" date="2007" name="Int. J. Syst. Evol. Microbiol.">
        <title>Paenibacillus ginsengarvi sp. nov., isolated from soil from ginseng cultivation.</title>
        <authorList>
            <person name="Yoon M.H."/>
            <person name="Ten L.N."/>
            <person name="Im W.T."/>
        </authorList>
    </citation>
    <scope>NUCLEOTIDE SEQUENCE [LARGE SCALE GENOMIC DNA]</scope>
    <source>
        <strain evidence="14 15">KCTC 13059</strain>
    </source>
</reference>
<feature type="transmembrane region" description="Helical" evidence="12">
    <location>
        <begin position="97"/>
        <end position="116"/>
    </location>
</feature>
<evidence type="ECO:0000256" key="3">
    <source>
        <dbReference type="ARBA" id="ARBA00007931"/>
    </source>
</evidence>
<evidence type="ECO:0000313" key="14">
    <source>
        <dbReference type="EMBL" id="RKN83898.1"/>
    </source>
</evidence>
<evidence type="ECO:0000256" key="4">
    <source>
        <dbReference type="ARBA" id="ARBA00022670"/>
    </source>
</evidence>
<evidence type="ECO:0000256" key="12">
    <source>
        <dbReference type="SAM" id="Phobius"/>
    </source>
</evidence>
<keyword evidence="8" id="KW-0862">Zinc</keyword>
<dbReference type="PANTHER" id="PTHR39188">
    <property type="entry name" value="MEMBRANE-ASSOCIATED ZINC METALLOPROTEASE M50B"/>
    <property type="match status" value="1"/>
</dbReference>
<feature type="transmembrane region" description="Helical" evidence="12">
    <location>
        <begin position="64"/>
        <end position="85"/>
    </location>
</feature>
<dbReference type="OrthoDB" id="166377at2"/>
<feature type="domain" description="Peptidase M50" evidence="13">
    <location>
        <begin position="99"/>
        <end position="147"/>
    </location>
</feature>
<dbReference type="Pfam" id="PF02163">
    <property type="entry name" value="Peptidase_M50"/>
    <property type="match status" value="2"/>
</dbReference>
<dbReference type="Proteomes" id="UP000282311">
    <property type="component" value="Unassembled WGS sequence"/>
</dbReference>
<evidence type="ECO:0000256" key="2">
    <source>
        <dbReference type="ARBA" id="ARBA00004141"/>
    </source>
</evidence>
<keyword evidence="5 12" id="KW-0812">Transmembrane</keyword>
<comment type="cofactor">
    <cofactor evidence="1">
        <name>Zn(2+)</name>
        <dbReference type="ChEBI" id="CHEBI:29105"/>
    </cofactor>
</comment>
<comment type="subcellular location">
    <subcellularLocation>
        <location evidence="2">Membrane</location>
        <topology evidence="2">Multi-pass membrane protein</topology>
    </subcellularLocation>
</comment>
<dbReference type="GO" id="GO:0006508">
    <property type="term" value="P:proteolysis"/>
    <property type="evidence" value="ECO:0007669"/>
    <property type="project" value="UniProtKB-KW"/>
</dbReference>
<keyword evidence="11 12" id="KW-0472">Membrane</keyword>
<gene>
    <name evidence="14" type="ORF">D7M11_16775</name>
</gene>
<dbReference type="GO" id="GO:0046872">
    <property type="term" value="F:metal ion binding"/>
    <property type="evidence" value="ECO:0007669"/>
    <property type="project" value="UniProtKB-KW"/>
</dbReference>
<evidence type="ECO:0000313" key="15">
    <source>
        <dbReference type="Proteomes" id="UP000282311"/>
    </source>
</evidence>
<evidence type="ECO:0000256" key="8">
    <source>
        <dbReference type="ARBA" id="ARBA00022833"/>
    </source>
</evidence>
<proteinExistence type="inferred from homology"/>
<dbReference type="InterPro" id="IPR008915">
    <property type="entry name" value="Peptidase_M50"/>
</dbReference>
<evidence type="ECO:0000256" key="9">
    <source>
        <dbReference type="ARBA" id="ARBA00022989"/>
    </source>
</evidence>
<keyword evidence="10" id="KW-0482">Metalloprotease</keyword>
<sequence length="275" mass="30889">MLLAVATGYFAELLTLFAIVLIHELGHVVCAKSFGWNVIRIELLPFGGVAETDDRGRSSSFQEAAVALAGPLQNAWMALFAVIMGKLGLWDSQWCGYFIKANAMIGLFNLLPILPLDGGKVMQALIGRWLPYYRTLVLCALVSLLLSLLLAAAALSGVRSGGVQLNLLAIALFLAYSNWFGYRHVSFRFVRFLMNREPVMERLIDRGTLAQPIVIYRYRTIAEIVRLFMRDKYHLVYILNDRGRIEAVLPEHKLLYAYFQLNRPGSAVSDVFVLE</sequence>
<evidence type="ECO:0000256" key="10">
    <source>
        <dbReference type="ARBA" id="ARBA00023049"/>
    </source>
</evidence>
<comment type="caution">
    <text evidence="14">The sequence shown here is derived from an EMBL/GenBank/DDBJ whole genome shotgun (WGS) entry which is preliminary data.</text>
</comment>
<keyword evidence="7" id="KW-0378">Hydrolase</keyword>
<evidence type="ECO:0000256" key="7">
    <source>
        <dbReference type="ARBA" id="ARBA00022801"/>
    </source>
</evidence>
<evidence type="ECO:0000256" key="6">
    <source>
        <dbReference type="ARBA" id="ARBA00022723"/>
    </source>
</evidence>